<dbReference type="AlphaFoldDB" id="A0A3N5B4D0"/>
<dbReference type="PANTHER" id="PTHR13847">
    <property type="entry name" value="SARCOSINE DEHYDROGENASE-RELATED"/>
    <property type="match status" value="1"/>
</dbReference>
<accession>A0A3N5B4D0</accession>
<dbReference type="Pfam" id="PF01266">
    <property type="entry name" value="DAO"/>
    <property type="match status" value="1"/>
</dbReference>
<gene>
    <name evidence="6" type="ORF">EDC24_2163</name>
</gene>
<sequence length="351" mass="38184">MKPYIIIGAGILGASTAYHLSKQGVPVILIDKHHKGEATRSGAGIISPWLSQKNNQKLYKIISSGAKYYPELVRELSDQGIHDTSYAQVGSIHLHKSQDKLEKMVQDAADRREDAPEVEGLSLLTGQEVNNSISIMGDRMGAVKVDGGARVNGRKMRDALIQAAKLHGTEVIEGEAQFISDNKISVNQKELTGQKIIVTNGAWADHLLKQIGISFHVSSQKTQILQLEYRDDDPSKWPAIMLPNNKYIVGFENHQVFVGSAHDANDDFDPTSSAAGVYEILKTAFKFAPGLEQAKFIGSQVGFRPTMPDQEPYIGNLPNHPDIFITNGLGASGITSGPYLGKTIAETLLNG</sequence>
<keyword evidence="7" id="KW-1185">Reference proteome</keyword>
<evidence type="ECO:0000256" key="3">
    <source>
        <dbReference type="ARBA" id="ARBA00022630"/>
    </source>
</evidence>
<proteinExistence type="inferred from homology"/>
<dbReference type="Gene3D" id="3.30.9.10">
    <property type="entry name" value="D-Amino Acid Oxidase, subunit A, domain 2"/>
    <property type="match status" value="1"/>
</dbReference>
<evidence type="ECO:0000256" key="1">
    <source>
        <dbReference type="ARBA" id="ARBA00001974"/>
    </source>
</evidence>
<feature type="domain" description="FAD dependent oxidoreductase" evidence="5">
    <location>
        <begin position="5"/>
        <end position="346"/>
    </location>
</feature>
<name>A0A3N5B4D0_9BACI</name>
<dbReference type="PANTHER" id="PTHR13847:SF286">
    <property type="entry name" value="D-AMINO ACID DEHYDROGENASE"/>
    <property type="match status" value="1"/>
</dbReference>
<dbReference type="OrthoDB" id="9794226at2"/>
<comment type="similarity">
    <text evidence="2">Belongs to the DadA oxidoreductase family.</text>
</comment>
<dbReference type="Gene3D" id="3.50.50.60">
    <property type="entry name" value="FAD/NAD(P)-binding domain"/>
    <property type="match status" value="1"/>
</dbReference>
<dbReference type="GO" id="GO:0005737">
    <property type="term" value="C:cytoplasm"/>
    <property type="evidence" value="ECO:0007669"/>
    <property type="project" value="TreeGrafter"/>
</dbReference>
<protein>
    <submittedName>
        <fullName evidence="6">D-amino-acid dehydrogenase</fullName>
    </submittedName>
</protein>
<dbReference type="GO" id="GO:0016491">
    <property type="term" value="F:oxidoreductase activity"/>
    <property type="evidence" value="ECO:0007669"/>
    <property type="project" value="UniProtKB-KW"/>
</dbReference>
<organism evidence="6 7">
    <name type="scientific">Aquisalibacillus elongatus</name>
    <dbReference type="NCBI Taxonomy" id="485577"/>
    <lineage>
        <taxon>Bacteria</taxon>
        <taxon>Bacillati</taxon>
        <taxon>Bacillota</taxon>
        <taxon>Bacilli</taxon>
        <taxon>Bacillales</taxon>
        <taxon>Bacillaceae</taxon>
        <taxon>Aquisalibacillus</taxon>
    </lineage>
</organism>
<dbReference type="SUPFAM" id="SSF54373">
    <property type="entry name" value="FAD-linked reductases, C-terminal domain"/>
    <property type="match status" value="1"/>
</dbReference>
<dbReference type="Proteomes" id="UP000276443">
    <property type="component" value="Unassembled WGS sequence"/>
</dbReference>
<dbReference type="EMBL" id="RKRF01000010">
    <property type="protein sequence ID" value="RPF52173.1"/>
    <property type="molecule type" value="Genomic_DNA"/>
</dbReference>
<dbReference type="InterPro" id="IPR036188">
    <property type="entry name" value="FAD/NAD-bd_sf"/>
</dbReference>
<dbReference type="InterPro" id="IPR006076">
    <property type="entry name" value="FAD-dep_OxRdtase"/>
</dbReference>
<evidence type="ECO:0000259" key="5">
    <source>
        <dbReference type="Pfam" id="PF01266"/>
    </source>
</evidence>
<reference evidence="6 7" key="1">
    <citation type="submission" date="2018-11" db="EMBL/GenBank/DDBJ databases">
        <title>Genomic Encyclopedia of Type Strains, Phase IV (KMG-IV): sequencing the most valuable type-strain genomes for metagenomic binning, comparative biology and taxonomic classification.</title>
        <authorList>
            <person name="Goeker M."/>
        </authorList>
    </citation>
    <scope>NUCLEOTIDE SEQUENCE [LARGE SCALE GENOMIC DNA]</scope>
    <source>
        <strain evidence="6 7">DSM 18090</strain>
    </source>
</reference>
<keyword evidence="4" id="KW-0560">Oxidoreductase</keyword>
<dbReference type="RefSeq" id="WP_124222369.1">
    <property type="nucleotide sequence ID" value="NZ_RKRF01000010.1"/>
</dbReference>
<evidence type="ECO:0000256" key="4">
    <source>
        <dbReference type="ARBA" id="ARBA00023002"/>
    </source>
</evidence>
<comment type="caution">
    <text evidence="6">The sequence shown here is derived from an EMBL/GenBank/DDBJ whole genome shotgun (WGS) entry which is preliminary data.</text>
</comment>
<evidence type="ECO:0000256" key="2">
    <source>
        <dbReference type="ARBA" id="ARBA00009410"/>
    </source>
</evidence>
<keyword evidence="3" id="KW-0285">Flavoprotein</keyword>
<comment type="cofactor">
    <cofactor evidence="1">
        <name>FAD</name>
        <dbReference type="ChEBI" id="CHEBI:57692"/>
    </cofactor>
</comment>
<evidence type="ECO:0000313" key="7">
    <source>
        <dbReference type="Proteomes" id="UP000276443"/>
    </source>
</evidence>
<evidence type="ECO:0000313" key="6">
    <source>
        <dbReference type="EMBL" id="RPF52173.1"/>
    </source>
</evidence>
<dbReference type="SUPFAM" id="SSF51905">
    <property type="entry name" value="FAD/NAD(P)-binding domain"/>
    <property type="match status" value="1"/>
</dbReference>